<evidence type="ECO:0000256" key="1">
    <source>
        <dbReference type="SAM" id="SignalP"/>
    </source>
</evidence>
<feature type="signal peptide" evidence="1">
    <location>
        <begin position="1"/>
        <end position="24"/>
    </location>
</feature>
<dbReference type="Proteomes" id="UP000257144">
    <property type="component" value="Unassembled WGS sequence"/>
</dbReference>
<evidence type="ECO:0008006" key="4">
    <source>
        <dbReference type="Google" id="ProtNLM"/>
    </source>
</evidence>
<dbReference type="RefSeq" id="WP_115451034.1">
    <property type="nucleotide sequence ID" value="NZ_QNQT01000002.1"/>
</dbReference>
<gene>
    <name evidence="2" type="ORF">DRW41_05805</name>
</gene>
<evidence type="ECO:0000313" key="2">
    <source>
        <dbReference type="EMBL" id="RDU37360.1"/>
    </source>
</evidence>
<organism evidence="2 3">
    <name type="scientific">Neobacillus piezotolerans</name>
    <dbReference type="NCBI Taxonomy" id="2259171"/>
    <lineage>
        <taxon>Bacteria</taxon>
        <taxon>Bacillati</taxon>
        <taxon>Bacillota</taxon>
        <taxon>Bacilli</taxon>
        <taxon>Bacillales</taxon>
        <taxon>Bacillaceae</taxon>
        <taxon>Neobacillus</taxon>
    </lineage>
</organism>
<feature type="chain" id="PRO_5017596574" description="DUF3347 domain-containing protein" evidence="1">
    <location>
        <begin position="25"/>
        <end position="143"/>
    </location>
</feature>
<keyword evidence="1" id="KW-0732">Signal</keyword>
<name>A0A3D8GSB4_9BACI</name>
<evidence type="ECO:0000313" key="3">
    <source>
        <dbReference type="Proteomes" id="UP000257144"/>
    </source>
</evidence>
<dbReference type="AlphaFoldDB" id="A0A3D8GSB4"/>
<protein>
    <recommendedName>
        <fullName evidence="4">DUF3347 domain-containing protein</fullName>
    </recommendedName>
</protein>
<dbReference type="EMBL" id="QNQT01000002">
    <property type="protein sequence ID" value="RDU37360.1"/>
    <property type="molecule type" value="Genomic_DNA"/>
</dbReference>
<reference evidence="2 3" key="1">
    <citation type="submission" date="2018-07" db="EMBL/GenBank/DDBJ databases">
        <title>Bacillus sp. YLB-04 draft genome sequence.</title>
        <authorList>
            <person name="Yu L."/>
            <person name="Tang X."/>
        </authorList>
    </citation>
    <scope>NUCLEOTIDE SEQUENCE [LARGE SCALE GENOMIC DNA]</scope>
    <source>
        <strain evidence="2 3">YLB-04</strain>
    </source>
</reference>
<sequence>MLKKVIAIVFSAALFFGLGSPAFANENKDVDKAISMIEKTNIEIHEKVEKAVEKADKLQVEYIEDIGKLPEGSTETHQKLTQKYNEKLDKIIADVYEETLKMSQKTIAKAAEYGVTAECSWVLVRFADRYVWIDPVRVVGLGK</sequence>
<keyword evidence="3" id="KW-1185">Reference proteome</keyword>
<comment type="caution">
    <text evidence="2">The sequence shown here is derived from an EMBL/GenBank/DDBJ whole genome shotgun (WGS) entry which is preliminary data.</text>
</comment>
<proteinExistence type="predicted"/>
<accession>A0A3D8GSB4</accession>
<dbReference type="OrthoDB" id="2861041at2"/>